<evidence type="ECO:0000256" key="1">
    <source>
        <dbReference type="SAM" id="Phobius"/>
    </source>
</evidence>
<dbReference type="OrthoDB" id="5243687at2"/>
<feature type="transmembrane region" description="Helical" evidence="1">
    <location>
        <begin position="115"/>
        <end position="140"/>
    </location>
</feature>
<organism evidence="2 3">
    <name type="scientific">Protaetiibacter intestinalis</name>
    <dbReference type="NCBI Taxonomy" id="2419774"/>
    <lineage>
        <taxon>Bacteria</taxon>
        <taxon>Bacillati</taxon>
        <taxon>Actinomycetota</taxon>
        <taxon>Actinomycetes</taxon>
        <taxon>Micrococcales</taxon>
        <taxon>Microbacteriaceae</taxon>
        <taxon>Protaetiibacter</taxon>
    </lineage>
</organism>
<dbReference type="Proteomes" id="UP000278886">
    <property type="component" value="Chromosome"/>
</dbReference>
<evidence type="ECO:0000313" key="3">
    <source>
        <dbReference type="Proteomes" id="UP000278886"/>
    </source>
</evidence>
<accession>A0A387B5H3</accession>
<reference evidence="3" key="1">
    <citation type="submission" date="2018-09" db="EMBL/GenBank/DDBJ databases">
        <title>Genome sequencing of strain 2DFWR-13.</title>
        <authorList>
            <person name="Heo J."/>
            <person name="Kim S.-J."/>
            <person name="Kwon S.-W."/>
        </authorList>
    </citation>
    <scope>NUCLEOTIDE SEQUENCE [LARGE SCALE GENOMIC DNA]</scope>
    <source>
        <strain evidence="3">2DFWR-13</strain>
    </source>
</reference>
<dbReference type="RefSeq" id="WP_120761339.1">
    <property type="nucleotide sequence ID" value="NZ_CP032630.1"/>
</dbReference>
<evidence type="ECO:0000313" key="2">
    <source>
        <dbReference type="EMBL" id="AYF96988.1"/>
    </source>
</evidence>
<keyword evidence="2" id="KW-0223">Dioxygenase</keyword>
<keyword evidence="2" id="KW-0560">Oxidoreductase</keyword>
<keyword evidence="3" id="KW-1185">Reference proteome</keyword>
<keyword evidence="1" id="KW-0812">Transmembrane</keyword>
<keyword evidence="1" id="KW-0472">Membrane</keyword>
<sequence>MSAQSTTVVLPARAAGLARLTGLAGILGGILLIITAAAVWITVSTELRAENIVIPDDAIAFQGKVVDGPIDALIQAEIIREHALDASDGKTYAELDREDPLRATVMNASFLRTSLFTSVVSFGVALLAAGVGVLFILFGLSLRAVVPSPRKAAAPVAPATDV</sequence>
<proteinExistence type="predicted"/>
<keyword evidence="1" id="KW-1133">Transmembrane helix</keyword>
<protein>
    <submittedName>
        <fullName evidence="2">Aromatic ring-opening dioxygenase LigA</fullName>
    </submittedName>
</protein>
<gene>
    <name evidence="2" type="ORF">D7I47_01100</name>
</gene>
<dbReference type="AlphaFoldDB" id="A0A387B5H3"/>
<name>A0A387B5H3_9MICO</name>
<dbReference type="KEGG" id="lyd:D7I47_01100"/>
<feature type="transmembrane region" description="Helical" evidence="1">
    <location>
        <begin position="24"/>
        <end position="43"/>
    </location>
</feature>
<dbReference type="GO" id="GO:0051213">
    <property type="term" value="F:dioxygenase activity"/>
    <property type="evidence" value="ECO:0007669"/>
    <property type="project" value="UniProtKB-KW"/>
</dbReference>
<dbReference type="EMBL" id="CP032630">
    <property type="protein sequence ID" value="AYF96988.1"/>
    <property type="molecule type" value="Genomic_DNA"/>
</dbReference>